<dbReference type="EMBL" id="OU963863">
    <property type="protein sequence ID" value="CAH0384385.1"/>
    <property type="molecule type" value="Genomic_DNA"/>
</dbReference>
<keyword evidence="5" id="KW-0963">Cytoplasm</keyword>
<dbReference type="Pfam" id="PF16969">
    <property type="entry name" value="SRP68"/>
    <property type="match status" value="2"/>
</dbReference>
<evidence type="ECO:0000256" key="12">
    <source>
        <dbReference type="ARBA" id="ARBA00083741"/>
    </source>
</evidence>
<dbReference type="PIRSF" id="PIRSF038995">
    <property type="entry name" value="SRP68"/>
    <property type="match status" value="1"/>
</dbReference>
<protein>
    <recommendedName>
        <fullName evidence="11">Signal recognition particle subunit SRP68</fullName>
    </recommendedName>
    <alternativeName>
        <fullName evidence="12">Signal recognition particle 68 kDa protein</fullName>
    </alternativeName>
</protein>
<dbReference type="PANTHER" id="PTHR12860">
    <property type="entry name" value="SIGNAL RECOGNITION PARTICLE 68 KDA PROTEIN"/>
    <property type="match status" value="1"/>
</dbReference>
<keyword evidence="8" id="KW-0733">Signal recognition particle</keyword>
<dbReference type="KEGG" id="btab:109043613"/>
<dbReference type="InterPro" id="IPR034652">
    <property type="entry name" value="SRP68-RBD"/>
</dbReference>
<evidence type="ECO:0000313" key="15">
    <source>
        <dbReference type="Proteomes" id="UP001152759"/>
    </source>
</evidence>
<dbReference type="GO" id="GO:0005786">
    <property type="term" value="C:signal recognition particle, endoplasmic reticulum targeting"/>
    <property type="evidence" value="ECO:0007669"/>
    <property type="project" value="UniProtKB-KW"/>
</dbReference>
<keyword evidence="10" id="KW-0687">Ribonucleoprotein</keyword>
<feature type="compositionally biased region" description="Basic and acidic residues" evidence="13">
    <location>
        <begin position="1"/>
        <end position="13"/>
    </location>
</feature>
<accession>A0A9P0A5K2</accession>
<keyword evidence="15" id="KW-1185">Reference proteome</keyword>
<dbReference type="Proteomes" id="UP001152759">
    <property type="component" value="Chromosome 2"/>
</dbReference>
<evidence type="ECO:0000256" key="6">
    <source>
        <dbReference type="ARBA" id="ARBA00022824"/>
    </source>
</evidence>
<dbReference type="AlphaFoldDB" id="A0A9P0A5K2"/>
<dbReference type="GO" id="GO:0006614">
    <property type="term" value="P:SRP-dependent cotranslational protein targeting to membrane"/>
    <property type="evidence" value="ECO:0007669"/>
    <property type="project" value="InterPro"/>
</dbReference>
<keyword evidence="9" id="KW-0539">Nucleus</keyword>
<evidence type="ECO:0000256" key="7">
    <source>
        <dbReference type="ARBA" id="ARBA00022884"/>
    </source>
</evidence>
<evidence type="ECO:0000256" key="8">
    <source>
        <dbReference type="ARBA" id="ARBA00023135"/>
    </source>
</evidence>
<feature type="region of interest" description="Disordered" evidence="13">
    <location>
        <begin position="1"/>
        <end position="28"/>
    </location>
</feature>
<evidence type="ECO:0000256" key="9">
    <source>
        <dbReference type="ARBA" id="ARBA00023242"/>
    </source>
</evidence>
<dbReference type="InterPro" id="IPR026258">
    <property type="entry name" value="SRP68"/>
</dbReference>
<dbReference type="Gene3D" id="1.10.3450.40">
    <property type="entry name" value="Signal recognition particle, SRP68 subunit, RNA-binding domain"/>
    <property type="match status" value="1"/>
</dbReference>
<dbReference type="GO" id="GO:0008312">
    <property type="term" value="F:7S RNA binding"/>
    <property type="evidence" value="ECO:0007669"/>
    <property type="project" value="InterPro"/>
</dbReference>
<sequence length="520" mass="59658">MVAADENKSDNVGEKSASAENEGKESKRKDHQLFTIEVLKIIKEAQQQHGLRHDDYQRYRGYCSRRVRRIRKTLHMRQNIKRTSKKVEFSAALLKDERYLCIPLMLAERAWSYAMQLRQEANQTPRKKFHLINRLRKATVYALQLQKLCESEKCDARSRLEAQAYVAWIHGSLHFELQLWDTALENLKKAQTVYLKLAAALDEEDSSLYAMRAEELNPSLRYCAYNIGDGANMDTLLETSSEGVDITIPTLTKRKDNVAPEQQSPAYQARLKLEQSIRKNLFLISGSKKILSEEKGLKETNVELRKTRPQDLTRLYEIILQNLTELQQLPDASEDTNYQLGLEAKIIAYKAFRCYYIAQSMSSMKRWGDIAALYERAAEYANESLANKLTDAHLKDELKNLLTDIDRNKFTALANSILDSEQPSTTESTILYPKSNQKQKKIPLSERLNEYKEDPDLLSKQPNVMKLPPEMRPVPCKPLFFDLAYNLIELPKVDLQQSKKGGEGGISGLVKGLWGWSGSK</sequence>
<evidence type="ECO:0000256" key="4">
    <source>
        <dbReference type="ARBA" id="ARBA00009352"/>
    </source>
</evidence>
<dbReference type="CDD" id="cd15481">
    <property type="entry name" value="SRP68-RBD"/>
    <property type="match status" value="1"/>
</dbReference>
<evidence type="ECO:0000256" key="1">
    <source>
        <dbReference type="ARBA" id="ARBA00004240"/>
    </source>
</evidence>
<dbReference type="GO" id="GO:0005829">
    <property type="term" value="C:cytosol"/>
    <property type="evidence" value="ECO:0007669"/>
    <property type="project" value="UniProtKB-ARBA"/>
</dbReference>
<name>A0A9P0A5K2_BEMTA</name>
<dbReference type="GO" id="GO:0030942">
    <property type="term" value="F:endoplasmic reticulum signal peptide binding"/>
    <property type="evidence" value="ECO:0007669"/>
    <property type="project" value="InterPro"/>
</dbReference>
<dbReference type="InterPro" id="IPR038253">
    <property type="entry name" value="SRP68_N_sf"/>
</dbReference>
<dbReference type="GO" id="GO:0005047">
    <property type="term" value="F:signal recognition particle binding"/>
    <property type="evidence" value="ECO:0007669"/>
    <property type="project" value="InterPro"/>
</dbReference>
<dbReference type="PANTHER" id="PTHR12860:SF0">
    <property type="entry name" value="SIGNAL RECOGNITION PARTICLE SUBUNIT SRP68"/>
    <property type="match status" value="1"/>
</dbReference>
<evidence type="ECO:0000256" key="5">
    <source>
        <dbReference type="ARBA" id="ARBA00022490"/>
    </source>
</evidence>
<dbReference type="GO" id="GO:0005783">
    <property type="term" value="C:endoplasmic reticulum"/>
    <property type="evidence" value="ECO:0007669"/>
    <property type="project" value="UniProtKB-SubCell"/>
</dbReference>
<keyword evidence="7" id="KW-0694">RNA-binding</keyword>
<evidence type="ECO:0000256" key="2">
    <source>
        <dbReference type="ARBA" id="ARBA00004496"/>
    </source>
</evidence>
<evidence type="ECO:0000256" key="10">
    <source>
        <dbReference type="ARBA" id="ARBA00023274"/>
    </source>
</evidence>
<keyword evidence="6" id="KW-0256">Endoplasmic reticulum</keyword>
<dbReference type="GO" id="GO:0005730">
    <property type="term" value="C:nucleolus"/>
    <property type="evidence" value="ECO:0007669"/>
    <property type="project" value="UniProtKB-SubCell"/>
</dbReference>
<gene>
    <name evidence="14" type="ORF">BEMITA_LOCUS3715</name>
</gene>
<dbReference type="OrthoDB" id="10255118at2759"/>
<evidence type="ECO:0000313" key="14">
    <source>
        <dbReference type="EMBL" id="CAH0384385.1"/>
    </source>
</evidence>
<comment type="similarity">
    <text evidence="4">Belongs to the SRP68 family.</text>
</comment>
<comment type="subcellular location">
    <subcellularLocation>
        <location evidence="2">Cytoplasm</location>
    </subcellularLocation>
    <subcellularLocation>
        <location evidence="1">Endoplasmic reticulum</location>
    </subcellularLocation>
    <subcellularLocation>
        <location evidence="3">Nucleus</location>
        <location evidence="3">Nucleolus</location>
    </subcellularLocation>
</comment>
<evidence type="ECO:0000256" key="3">
    <source>
        <dbReference type="ARBA" id="ARBA00004604"/>
    </source>
</evidence>
<dbReference type="FunFam" id="1.10.3450.40:FF:000001">
    <property type="entry name" value="Signal recognition particle subunit SRP68"/>
    <property type="match status" value="1"/>
</dbReference>
<proteinExistence type="inferred from homology"/>
<organism evidence="14 15">
    <name type="scientific">Bemisia tabaci</name>
    <name type="common">Sweetpotato whitefly</name>
    <name type="synonym">Aleurodes tabaci</name>
    <dbReference type="NCBI Taxonomy" id="7038"/>
    <lineage>
        <taxon>Eukaryota</taxon>
        <taxon>Metazoa</taxon>
        <taxon>Ecdysozoa</taxon>
        <taxon>Arthropoda</taxon>
        <taxon>Hexapoda</taxon>
        <taxon>Insecta</taxon>
        <taxon>Pterygota</taxon>
        <taxon>Neoptera</taxon>
        <taxon>Paraneoptera</taxon>
        <taxon>Hemiptera</taxon>
        <taxon>Sternorrhyncha</taxon>
        <taxon>Aleyrodoidea</taxon>
        <taxon>Aleyrodidae</taxon>
        <taxon>Aleyrodinae</taxon>
        <taxon>Bemisia</taxon>
    </lineage>
</organism>
<reference evidence="14" key="1">
    <citation type="submission" date="2021-12" db="EMBL/GenBank/DDBJ databases">
        <authorList>
            <person name="King R."/>
        </authorList>
    </citation>
    <scope>NUCLEOTIDE SEQUENCE</scope>
</reference>
<evidence type="ECO:0000256" key="11">
    <source>
        <dbReference type="ARBA" id="ARBA00029498"/>
    </source>
</evidence>
<evidence type="ECO:0000256" key="13">
    <source>
        <dbReference type="SAM" id="MobiDB-lite"/>
    </source>
</evidence>